<organism evidence="4 5">
    <name type="scientific">Desulfuribacillus alkaliarsenatis</name>
    <dbReference type="NCBI Taxonomy" id="766136"/>
    <lineage>
        <taxon>Bacteria</taxon>
        <taxon>Bacillati</taxon>
        <taxon>Bacillota</taxon>
        <taxon>Desulfuribacillia</taxon>
        <taxon>Desulfuribacillales</taxon>
        <taxon>Desulfuribacillaceae</taxon>
        <taxon>Desulfuribacillus</taxon>
    </lineage>
</organism>
<proteinExistence type="predicted"/>
<keyword evidence="1 2" id="KW-0807">Transducer</keyword>
<feature type="domain" description="Methyl-accepting transducer" evidence="3">
    <location>
        <begin position="145"/>
        <end position="356"/>
    </location>
</feature>
<gene>
    <name evidence="4" type="ORF">BHF68_12145</name>
</gene>
<keyword evidence="5" id="KW-1185">Reference proteome</keyword>
<dbReference type="Pfam" id="PF00015">
    <property type="entry name" value="MCPsignal"/>
    <property type="match status" value="1"/>
</dbReference>
<dbReference type="SMART" id="SM00283">
    <property type="entry name" value="MA"/>
    <property type="match status" value="1"/>
</dbReference>
<evidence type="ECO:0000313" key="4">
    <source>
        <dbReference type="EMBL" id="OEF95594.1"/>
    </source>
</evidence>
<dbReference type="AlphaFoldDB" id="A0A1E5FYE7"/>
<accession>A0A1E5FYE7</accession>
<sequence length="370" mass="42022">MSILLDYKSTYSEITRLPMFATELHKVKEVTEMFEKNPETTVIVIMEHSKIAGIVVRAHLYRHLGHRFGNDLFLNKSITYLMDTSYLFISEDEALHSVVKKAMTRSEENLYDPILVNTSQGIRTLSIRALLLQLNAFQKDSMLLQAEKLTDTVSNAQELNSSFQTVGQQLSEHVKNFEEMTKIMEKSKEKFLEMNNVYASVTDISKMQSDLSISLQKQSEELLKYVENILHLAEQTNILSLNASIESARAGEHGRGFAVVAEEVRKLAGNTSKVSKEIKEQMVTIFNMIKDNSNTTIDGLKEIEEVRKVLYSTNESFDQLALEITNSNIEMEKVNLMSQQAATDAEKLTIILQQLYESTKENALSLVTED</sequence>
<dbReference type="Gene3D" id="1.10.287.950">
    <property type="entry name" value="Methyl-accepting chemotaxis protein"/>
    <property type="match status" value="1"/>
</dbReference>
<dbReference type="PANTHER" id="PTHR32089">
    <property type="entry name" value="METHYL-ACCEPTING CHEMOTAXIS PROTEIN MCPB"/>
    <property type="match status" value="1"/>
</dbReference>
<dbReference type="SUPFAM" id="SSF58104">
    <property type="entry name" value="Methyl-accepting chemotaxis protein (MCP) signaling domain"/>
    <property type="match status" value="1"/>
</dbReference>
<protein>
    <recommendedName>
        <fullName evidence="3">Methyl-accepting transducer domain-containing protein</fullName>
    </recommendedName>
</protein>
<dbReference type="RefSeq" id="WP_069644407.1">
    <property type="nucleotide sequence ID" value="NZ_MIJE01000036.1"/>
</dbReference>
<dbReference type="GO" id="GO:0007165">
    <property type="term" value="P:signal transduction"/>
    <property type="evidence" value="ECO:0007669"/>
    <property type="project" value="UniProtKB-KW"/>
</dbReference>
<dbReference type="Proteomes" id="UP000094296">
    <property type="component" value="Unassembled WGS sequence"/>
</dbReference>
<dbReference type="InterPro" id="IPR046342">
    <property type="entry name" value="CBS_dom_sf"/>
</dbReference>
<dbReference type="InterPro" id="IPR004089">
    <property type="entry name" value="MCPsignal_dom"/>
</dbReference>
<dbReference type="PANTHER" id="PTHR32089:SF112">
    <property type="entry name" value="LYSOZYME-LIKE PROTEIN-RELATED"/>
    <property type="match status" value="1"/>
</dbReference>
<comment type="caution">
    <text evidence="4">The sequence shown here is derived from an EMBL/GenBank/DDBJ whole genome shotgun (WGS) entry which is preliminary data.</text>
</comment>
<evidence type="ECO:0000256" key="1">
    <source>
        <dbReference type="ARBA" id="ARBA00023224"/>
    </source>
</evidence>
<evidence type="ECO:0000313" key="5">
    <source>
        <dbReference type="Proteomes" id="UP000094296"/>
    </source>
</evidence>
<dbReference type="GO" id="GO:0016020">
    <property type="term" value="C:membrane"/>
    <property type="evidence" value="ECO:0007669"/>
    <property type="project" value="InterPro"/>
</dbReference>
<dbReference type="SUPFAM" id="SSF54631">
    <property type="entry name" value="CBS-domain pair"/>
    <property type="match status" value="1"/>
</dbReference>
<dbReference type="STRING" id="766136.BHF68_12145"/>
<evidence type="ECO:0000256" key="2">
    <source>
        <dbReference type="PROSITE-ProRule" id="PRU00284"/>
    </source>
</evidence>
<dbReference type="EMBL" id="MIJE01000036">
    <property type="protein sequence ID" value="OEF95594.1"/>
    <property type="molecule type" value="Genomic_DNA"/>
</dbReference>
<name>A0A1E5FYE7_9FIRM</name>
<dbReference type="OrthoDB" id="9816519at2"/>
<evidence type="ECO:0000259" key="3">
    <source>
        <dbReference type="PROSITE" id="PS50111"/>
    </source>
</evidence>
<dbReference type="PROSITE" id="PS50111">
    <property type="entry name" value="CHEMOTAXIS_TRANSDUC_2"/>
    <property type="match status" value="1"/>
</dbReference>
<reference evidence="4 5" key="1">
    <citation type="submission" date="2016-09" db="EMBL/GenBank/DDBJ databases">
        <title>Draft genome sequence for the type strain of Desulfuribacillus alkaliarsenatis AHT28, an obligately anaerobic, sulfidogenic bacterium isolated from Russian soda lake sediments.</title>
        <authorList>
            <person name="Abin C.A."/>
            <person name="Hollibaugh J.T."/>
        </authorList>
    </citation>
    <scope>NUCLEOTIDE SEQUENCE [LARGE SCALE GENOMIC DNA]</scope>
    <source>
        <strain evidence="4 5">AHT28</strain>
    </source>
</reference>